<proteinExistence type="inferred from homology"/>
<evidence type="ECO:0000256" key="1">
    <source>
        <dbReference type="ARBA" id="ARBA00006485"/>
    </source>
</evidence>
<evidence type="ECO:0000256" key="11">
    <source>
        <dbReference type="SAM" id="MobiDB-lite"/>
    </source>
</evidence>
<feature type="region of interest" description="Disordered" evidence="11">
    <location>
        <begin position="609"/>
        <end position="680"/>
    </location>
</feature>
<dbReference type="GO" id="GO:0005524">
    <property type="term" value="F:ATP binding"/>
    <property type="evidence" value="ECO:0007669"/>
    <property type="project" value="UniProtKB-UniRule"/>
</dbReference>
<dbReference type="Pfam" id="PF00069">
    <property type="entry name" value="Pkinase"/>
    <property type="match status" value="1"/>
</dbReference>
<keyword evidence="5" id="KW-0418">Kinase</keyword>
<feature type="compositionally biased region" description="Basic and acidic residues" evidence="11">
    <location>
        <begin position="50"/>
        <end position="117"/>
    </location>
</feature>
<feature type="compositionally biased region" description="Basic residues" evidence="11">
    <location>
        <begin position="268"/>
        <end position="293"/>
    </location>
</feature>
<evidence type="ECO:0000259" key="12">
    <source>
        <dbReference type="PROSITE" id="PS50011"/>
    </source>
</evidence>
<feature type="binding site" evidence="10">
    <location>
        <position position="716"/>
    </location>
    <ligand>
        <name>ATP</name>
        <dbReference type="ChEBI" id="CHEBI:30616"/>
    </ligand>
</feature>
<feature type="compositionally biased region" description="Low complexity" evidence="11">
    <location>
        <begin position="651"/>
        <end position="663"/>
    </location>
</feature>
<evidence type="ECO:0000256" key="8">
    <source>
        <dbReference type="ARBA" id="ARBA00048367"/>
    </source>
</evidence>
<dbReference type="PANTHER" id="PTHR24056:SF546">
    <property type="entry name" value="CYCLIN-DEPENDENT KINASE 12"/>
    <property type="match status" value="1"/>
</dbReference>
<dbReference type="OrthoDB" id="204883at2759"/>
<feature type="compositionally biased region" description="Polar residues" evidence="11">
    <location>
        <begin position="9"/>
        <end position="19"/>
    </location>
</feature>
<keyword evidence="2" id="KW-0723">Serine/threonine-protein kinase</keyword>
<keyword evidence="4 10" id="KW-0547">Nucleotide-binding</keyword>
<comment type="caution">
    <text evidence="13">The sequence shown here is derived from an EMBL/GenBank/DDBJ whole genome shotgun (WGS) entry which is preliminary data.</text>
</comment>
<comment type="catalytic activity">
    <reaction evidence="8">
        <text>L-seryl-[protein] + ATP = O-phospho-L-seryl-[protein] + ADP + H(+)</text>
        <dbReference type="Rhea" id="RHEA:17989"/>
        <dbReference type="Rhea" id="RHEA-COMP:9863"/>
        <dbReference type="Rhea" id="RHEA-COMP:11604"/>
        <dbReference type="ChEBI" id="CHEBI:15378"/>
        <dbReference type="ChEBI" id="CHEBI:29999"/>
        <dbReference type="ChEBI" id="CHEBI:30616"/>
        <dbReference type="ChEBI" id="CHEBI:83421"/>
        <dbReference type="ChEBI" id="CHEBI:456216"/>
        <dbReference type="EC" id="2.7.11.22"/>
    </reaction>
</comment>
<dbReference type="PROSITE" id="PS00107">
    <property type="entry name" value="PROTEIN_KINASE_ATP"/>
    <property type="match status" value="1"/>
</dbReference>
<dbReference type="InterPro" id="IPR000719">
    <property type="entry name" value="Prot_kinase_dom"/>
</dbReference>
<evidence type="ECO:0000256" key="10">
    <source>
        <dbReference type="PROSITE-ProRule" id="PRU10141"/>
    </source>
</evidence>
<dbReference type="Proteomes" id="UP000002748">
    <property type="component" value="Unassembled WGS sequence"/>
</dbReference>
<feature type="compositionally biased region" description="Pro residues" evidence="11">
    <location>
        <begin position="636"/>
        <end position="648"/>
    </location>
</feature>
<dbReference type="GO" id="GO:0032968">
    <property type="term" value="P:positive regulation of transcription elongation by RNA polymerase II"/>
    <property type="evidence" value="ECO:0007669"/>
    <property type="project" value="TreeGrafter"/>
</dbReference>
<feature type="compositionally biased region" description="Basic residues" evidence="11">
    <location>
        <begin position="304"/>
        <end position="322"/>
    </location>
</feature>
<dbReference type="FunFam" id="1.10.510.10:FF:000415">
    <property type="entry name" value="CMGC/CDK/CRK7 protein kinase, variant"/>
    <property type="match status" value="1"/>
</dbReference>
<evidence type="ECO:0000256" key="9">
    <source>
        <dbReference type="ARBA" id="ARBA00049280"/>
    </source>
</evidence>
<feature type="compositionally biased region" description="Basic and acidic residues" evidence="11">
    <location>
        <begin position="159"/>
        <end position="200"/>
    </location>
</feature>
<evidence type="ECO:0000313" key="14">
    <source>
        <dbReference type="Proteomes" id="UP000002748"/>
    </source>
</evidence>
<comment type="catalytic activity">
    <reaction evidence="7">
        <text>L-threonyl-[protein] + ATP = O-phospho-L-threonyl-[protein] + ADP + H(+)</text>
        <dbReference type="Rhea" id="RHEA:46608"/>
        <dbReference type="Rhea" id="RHEA-COMP:11060"/>
        <dbReference type="Rhea" id="RHEA-COMP:11605"/>
        <dbReference type="ChEBI" id="CHEBI:15378"/>
        <dbReference type="ChEBI" id="CHEBI:30013"/>
        <dbReference type="ChEBI" id="CHEBI:30616"/>
        <dbReference type="ChEBI" id="CHEBI:61977"/>
        <dbReference type="ChEBI" id="CHEBI:456216"/>
        <dbReference type="EC" id="2.7.11.22"/>
    </reaction>
</comment>
<comment type="catalytic activity">
    <reaction evidence="9">
        <text>[DNA-directed RNA polymerase] + ATP = phospho-[DNA-directed RNA polymerase] + ADP + H(+)</text>
        <dbReference type="Rhea" id="RHEA:10216"/>
        <dbReference type="Rhea" id="RHEA-COMP:11321"/>
        <dbReference type="Rhea" id="RHEA-COMP:11322"/>
        <dbReference type="ChEBI" id="CHEBI:15378"/>
        <dbReference type="ChEBI" id="CHEBI:30616"/>
        <dbReference type="ChEBI" id="CHEBI:43176"/>
        <dbReference type="ChEBI" id="CHEBI:68546"/>
        <dbReference type="ChEBI" id="CHEBI:456216"/>
        <dbReference type="EC" id="2.7.11.23"/>
    </reaction>
</comment>
<dbReference type="PANTHER" id="PTHR24056">
    <property type="entry name" value="CELL DIVISION PROTEIN KINASE"/>
    <property type="match status" value="1"/>
</dbReference>
<evidence type="ECO:0000256" key="7">
    <source>
        <dbReference type="ARBA" id="ARBA00047811"/>
    </source>
</evidence>
<feature type="compositionally biased region" description="Pro residues" evidence="11">
    <location>
        <begin position="417"/>
        <end position="426"/>
    </location>
</feature>
<sequence>MSDYRRNWDSGNGDSSRNRGQGGWNIKRESSWRPNKRGKKQWNNGGAGGDRGDRWTGASQERRWGNDRNDRNDRDRSDRDDDRSWRNHDDDGWKRSSDRAADNNERDYDRDRERDRPSTSAWKGSSPDEPIQSHTSQHSASSQASQATQDRARKTGRPNRWDQREPPKRKERRWGDRSSSRGRDDSPRGRSDSESEDDRRRYRSPSLEGKRRVYSPARGPSKRARDTSLSPRSPSRGRSLTRSPLSRSPSPRRNGRSPSPSRRWSTSPKRRSLSPRRRSPSPRRHSPSPRRRSPSSPKRLSPVNRKRSVSPRKRSTSPRKRANKWDQQRWQPPTGPRQQREWGKAQQPFAQVSDGPVKMRQWGKPASPSRSPTRSPSPTGSRRRESPPPPRRWGGESPVQRGQSPSRQQRMHVDTPPRQPNVPPTGPRGFRRTPPREPGALRLPPTGPRSERSPHPAFNGGPQRSLRPGWRPIASEGSGLEAEAPEVEMDVDEEPGPHRADKWSPTKWAPVKDQGSSLLRPEAYLDRMAAKEQQYDQHMRNVSPYIKQAFAQWYAQNATPSLPEFLNHYFGRAPNQVELDQIQQLLSVRSQHDQDQKDLRDLHAQALLREKDSLRKAPPTGPRSERLQTGSSGSTPGPPGDRPPPPGPAGRGLAPPTGSSGSTPGPPGVPGAVAKSSRSRVAPGEAYERLAQVGEGTYGKVYKARRVEDGALVALKRIRMEQEKDGFPVTSMREIKLLQALRHENVVRLSEMMVSKGELRHRSSELTSGSVYMVLEYMNHDLTGILSHPEVKLSPANIKPLNYQMLAGLGYLHRRGILHRDMKGSNILLNGDGELKLADFGLARFYNKHKRMDYTNRVITLWYRSPELLMGETAYGPEVDMWSAGCIMLEIFTSKPAFQGSDEISQLEVIYGILGTPDEASWPGIKELPWYELVKPKDVVPSRFRQSFGSLNLSEGSIEVVEQLLKFDPKQRVSADAALQMAYFTTEEPAMEPPTQLALCGEHHEMSVKQGRYRMKQHSQHSQQSK</sequence>
<keyword evidence="3" id="KW-0808">Transferase</keyword>
<feature type="region of interest" description="Disordered" evidence="11">
    <location>
        <begin position="1"/>
        <end position="514"/>
    </location>
</feature>
<feature type="domain" description="Protein kinase" evidence="12">
    <location>
        <begin position="687"/>
        <end position="984"/>
    </location>
</feature>
<dbReference type="AlphaFoldDB" id="J4UKX6"/>
<dbReference type="GO" id="GO:0008024">
    <property type="term" value="C:cyclin/CDK positive transcription elongation factor complex"/>
    <property type="evidence" value="ECO:0007669"/>
    <property type="project" value="TreeGrafter"/>
</dbReference>
<feature type="compositionally biased region" description="Basic and acidic residues" evidence="11">
    <location>
        <begin position="495"/>
        <end position="504"/>
    </location>
</feature>
<evidence type="ECO:0000256" key="3">
    <source>
        <dbReference type="ARBA" id="ARBA00022679"/>
    </source>
</evidence>
<dbReference type="RefSeq" id="XP_014183766.1">
    <property type="nucleotide sequence ID" value="XM_014328291.1"/>
</dbReference>
<dbReference type="InterPro" id="IPR011009">
    <property type="entry name" value="Kinase-like_dom_sf"/>
</dbReference>
<dbReference type="GO" id="GO:0004693">
    <property type="term" value="F:cyclin-dependent protein serine/threonine kinase activity"/>
    <property type="evidence" value="ECO:0007669"/>
    <property type="project" value="UniProtKB-EC"/>
</dbReference>
<evidence type="ECO:0000313" key="13">
    <source>
        <dbReference type="EMBL" id="EJT52545.1"/>
    </source>
</evidence>
<feature type="compositionally biased region" description="Low complexity" evidence="11">
    <location>
        <begin position="132"/>
        <end position="149"/>
    </location>
</feature>
<evidence type="ECO:0000256" key="2">
    <source>
        <dbReference type="ARBA" id="ARBA00022527"/>
    </source>
</evidence>
<organism evidence="13 14">
    <name type="scientific">Trichosporon asahii var. asahii (strain ATCC 90039 / CBS 2479 / JCM 2466 / KCTC 7840 / NBRC 103889/ NCYC 2677 / UAMH 7654)</name>
    <name type="common">Yeast</name>
    <dbReference type="NCBI Taxonomy" id="1186058"/>
    <lineage>
        <taxon>Eukaryota</taxon>
        <taxon>Fungi</taxon>
        <taxon>Dikarya</taxon>
        <taxon>Basidiomycota</taxon>
        <taxon>Agaricomycotina</taxon>
        <taxon>Tremellomycetes</taxon>
        <taxon>Trichosporonales</taxon>
        <taxon>Trichosporonaceae</taxon>
        <taxon>Trichosporon</taxon>
    </lineage>
</organism>
<dbReference type="InterPro" id="IPR008271">
    <property type="entry name" value="Ser/Thr_kinase_AS"/>
</dbReference>
<dbReference type="GO" id="GO:0008353">
    <property type="term" value="F:RNA polymerase II CTD heptapeptide repeat kinase activity"/>
    <property type="evidence" value="ECO:0007669"/>
    <property type="project" value="UniProtKB-EC"/>
</dbReference>
<dbReference type="CDD" id="cd07840">
    <property type="entry name" value="STKc_CDK9_like"/>
    <property type="match status" value="1"/>
</dbReference>
<dbReference type="HOGENOM" id="CLU_011334_0_0_1"/>
<dbReference type="KEGG" id="tasa:A1Q1_03677"/>
<evidence type="ECO:0000256" key="5">
    <source>
        <dbReference type="ARBA" id="ARBA00022777"/>
    </source>
</evidence>
<keyword evidence="6 10" id="KW-0067">ATP-binding</keyword>
<dbReference type="SUPFAM" id="SSF56112">
    <property type="entry name" value="Protein kinase-like (PK-like)"/>
    <property type="match status" value="1"/>
</dbReference>
<evidence type="ECO:0000256" key="4">
    <source>
        <dbReference type="ARBA" id="ARBA00022741"/>
    </source>
</evidence>
<dbReference type="GeneID" id="25987190"/>
<name>J4UKX6_TRIAS</name>
<dbReference type="PROSITE" id="PS00108">
    <property type="entry name" value="PROTEIN_KINASE_ST"/>
    <property type="match status" value="1"/>
</dbReference>
<dbReference type="Gene3D" id="1.10.510.10">
    <property type="entry name" value="Transferase(Phosphotransferase) domain 1"/>
    <property type="match status" value="1"/>
</dbReference>
<dbReference type="EMBL" id="ALBS01000023">
    <property type="protein sequence ID" value="EJT52545.1"/>
    <property type="molecule type" value="Genomic_DNA"/>
</dbReference>
<dbReference type="PROSITE" id="PS50011">
    <property type="entry name" value="PROTEIN_KINASE_DOM"/>
    <property type="match status" value="1"/>
</dbReference>
<dbReference type="InterPro" id="IPR017441">
    <property type="entry name" value="Protein_kinase_ATP_BS"/>
</dbReference>
<feature type="compositionally biased region" description="Acidic residues" evidence="11">
    <location>
        <begin position="483"/>
        <end position="494"/>
    </location>
</feature>
<comment type="similarity">
    <text evidence="1">Belongs to the protein kinase superfamily. CMGC Ser/Thr protein kinase family. CDC2/CDKX subfamily.</text>
</comment>
<reference evidence="13 14" key="1">
    <citation type="journal article" date="2012" name="Eukaryot. Cell">
        <title>Draft genome sequence of CBS 2479, the standard type strain of Trichosporon asahii.</title>
        <authorList>
            <person name="Yang R.Y."/>
            <person name="Li H.T."/>
            <person name="Zhu H."/>
            <person name="Zhou G.P."/>
            <person name="Wang M."/>
            <person name="Wang L."/>
        </authorList>
    </citation>
    <scope>NUCLEOTIDE SEQUENCE [LARGE SCALE GENOMIC DNA]</scope>
    <source>
        <strain evidence="14">ATCC 90039 / CBS 2479 / JCM 2466 / KCTC 7840 / NCYC 2677 / UAMH 7654</strain>
    </source>
</reference>
<protein>
    <recommendedName>
        <fullName evidence="12">Protein kinase domain-containing protein</fullName>
    </recommendedName>
</protein>
<gene>
    <name evidence="13" type="ORF">A1Q1_03677</name>
</gene>
<dbReference type="InterPro" id="IPR050108">
    <property type="entry name" value="CDK"/>
</dbReference>
<feature type="compositionally biased region" description="Low complexity" evidence="11">
    <location>
        <begin position="367"/>
        <end position="380"/>
    </location>
</feature>
<accession>J4UKX6</accession>
<dbReference type="FunFam" id="3.30.200.20:FF:000124">
    <property type="entry name" value="Cyclin-dependent kinase 4"/>
    <property type="match status" value="1"/>
</dbReference>
<dbReference type="Gene3D" id="3.30.200.20">
    <property type="entry name" value="Phosphorylase Kinase, domain 1"/>
    <property type="match status" value="1"/>
</dbReference>
<dbReference type="VEuPathDB" id="FungiDB:A1Q1_03677"/>
<evidence type="ECO:0000256" key="6">
    <source>
        <dbReference type="ARBA" id="ARBA00022840"/>
    </source>
</evidence>
<dbReference type="SMART" id="SM00220">
    <property type="entry name" value="S_TKc"/>
    <property type="match status" value="1"/>
</dbReference>
<dbReference type="GO" id="GO:0030332">
    <property type="term" value="F:cyclin binding"/>
    <property type="evidence" value="ECO:0007669"/>
    <property type="project" value="TreeGrafter"/>
</dbReference>
<feature type="compositionally biased region" description="Low complexity" evidence="11">
    <location>
        <begin position="227"/>
        <end position="267"/>
    </location>
</feature>